<comment type="caution">
    <text evidence="1">The sequence shown here is derived from an EMBL/GenBank/DDBJ whole genome shotgun (WGS) entry which is preliminary data.</text>
</comment>
<sequence length="46" mass="5364">NLFATGKGQGLKFPLRQMIPLNLDENLTPGFKYMRELIDKKLKEEQ</sequence>
<evidence type="ECO:0000313" key="1">
    <source>
        <dbReference type="EMBL" id="GAJ18473.1"/>
    </source>
</evidence>
<protein>
    <submittedName>
        <fullName evidence="1">Uncharacterized protein</fullName>
    </submittedName>
</protein>
<proteinExistence type="predicted"/>
<organism evidence="1">
    <name type="scientific">marine sediment metagenome</name>
    <dbReference type="NCBI Taxonomy" id="412755"/>
    <lineage>
        <taxon>unclassified sequences</taxon>
        <taxon>metagenomes</taxon>
        <taxon>ecological metagenomes</taxon>
    </lineage>
</organism>
<dbReference type="EMBL" id="BARW01041847">
    <property type="protein sequence ID" value="GAJ18473.1"/>
    <property type="molecule type" value="Genomic_DNA"/>
</dbReference>
<gene>
    <name evidence="1" type="ORF">S12H4_62404</name>
</gene>
<dbReference type="AlphaFoldDB" id="X1ULZ7"/>
<accession>X1ULZ7</accession>
<reference evidence="1" key="1">
    <citation type="journal article" date="2014" name="Front. Microbiol.">
        <title>High frequency of phylogenetically diverse reductive dehalogenase-homologous genes in deep subseafloor sedimentary metagenomes.</title>
        <authorList>
            <person name="Kawai M."/>
            <person name="Futagami T."/>
            <person name="Toyoda A."/>
            <person name="Takaki Y."/>
            <person name="Nishi S."/>
            <person name="Hori S."/>
            <person name="Arai W."/>
            <person name="Tsubouchi T."/>
            <person name="Morono Y."/>
            <person name="Uchiyama I."/>
            <person name="Ito T."/>
            <person name="Fujiyama A."/>
            <person name="Inagaki F."/>
            <person name="Takami H."/>
        </authorList>
    </citation>
    <scope>NUCLEOTIDE SEQUENCE</scope>
    <source>
        <strain evidence="1">Expedition CK06-06</strain>
    </source>
</reference>
<name>X1ULZ7_9ZZZZ</name>
<feature type="non-terminal residue" evidence="1">
    <location>
        <position position="1"/>
    </location>
</feature>